<dbReference type="InterPro" id="IPR039422">
    <property type="entry name" value="MarR/SlyA-like"/>
</dbReference>
<organism evidence="5 6">
    <name type="scientific">Fusobacterium nucleatum subsp. polymorphum</name>
    <name type="common">Fusobacterium polymorphum</name>
    <dbReference type="NCBI Taxonomy" id="76857"/>
    <lineage>
        <taxon>Bacteria</taxon>
        <taxon>Fusobacteriati</taxon>
        <taxon>Fusobacteriota</taxon>
        <taxon>Fusobacteriia</taxon>
        <taxon>Fusobacteriales</taxon>
        <taxon>Fusobacteriaceae</taxon>
        <taxon>Fusobacterium</taxon>
    </lineage>
</organism>
<comment type="caution">
    <text evidence="5">The sequence shown here is derived from an EMBL/GenBank/DDBJ whole genome shotgun (WGS) entry which is preliminary data.</text>
</comment>
<reference evidence="5 6" key="1">
    <citation type="submission" date="2017-05" db="EMBL/GenBank/DDBJ databases">
        <title>Genome sequencing of Fusobacterium nucleatum subsp. polymorphum KCOM 1001 (=ChDC F119).</title>
        <authorList>
            <person name="Kook J.-K."/>
            <person name="Park S.-N."/>
            <person name="Lim Y.K."/>
            <person name="Roh H."/>
        </authorList>
    </citation>
    <scope>NUCLEOTIDE SEQUENCE [LARGE SCALE GENOMIC DNA]</scope>
    <source>
        <strain evidence="5 6">KCOM 1001</strain>
    </source>
</reference>
<gene>
    <name evidence="5" type="ORF">CA839_05570</name>
</gene>
<dbReference type="SUPFAM" id="SSF46785">
    <property type="entry name" value="Winged helix' DNA-binding domain"/>
    <property type="match status" value="1"/>
</dbReference>
<dbReference type="PANTHER" id="PTHR33164:SF94">
    <property type="entry name" value="TRANSCRIPTIONAL REGULATORY PROTEIN-RELATED"/>
    <property type="match status" value="1"/>
</dbReference>
<dbReference type="SMART" id="SM00347">
    <property type="entry name" value="HTH_MARR"/>
    <property type="match status" value="1"/>
</dbReference>
<dbReference type="InterPro" id="IPR036388">
    <property type="entry name" value="WH-like_DNA-bd_sf"/>
</dbReference>
<dbReference type="InterPro" id="IPR000835">
    <property type="entry name" value="HTH_MarR-typ"/>
</dbReference>
<proteinExistence type="predicted"/>
<keyword evidence="3" id="KW-0804">Transcription</keyword>
<dbReference type="RefSeq" id="WP_088388550.1">
    <property type="nucleotide sequence ID" value="NZ_NHRT01000001.1"/>
</dbReference>
<name>A0A246EFL3_FUSNP</name>
<dbReference type="Gene3D" id="1.10.10.10">
    <property type="entry name" value="Winged helix-like DNA-binding domain superfamily/Winged helix DNA-binding domain"/>
    <property type="match status" value="1"/>
</dbReference>
<dbReference type="GO" id="GO:0003677">
    <property type="term" value="F:DNA binding"/>
    <property type="evidence" value="ECO:0007669"/>
    <property type="project" value="UniProtKB-KW"/>
</dbReference>
<feature type="domain" description="HTH marR-type" evidence="4">
    <location>
        <begin position="1"/>
        <end position="126"/>
    </location>
</feature>
<dbReference type="Proteomes" id="UP000197470">
    <property type="component" value="Unassembled WGS sequence"/>
</dbReference>
<evidence type="ECO:0000256" key="2">
    <source>
        <dbReference type="ARBA" id="ARBA00023125"/>
    </source>
</evidence>
<dbReference type="GO" id="GO:0003700">
    <property type="term" value="F:DNA-binding transcription factor activity"/>
    <property type="evidence" value="ECO:0007669"/>
    <property type="project" value="InterPro"/>
</dbReference>
<evidence type="ECO:0000259" key="4">
    <source>
        <dbReference type="PROSITE" id="PS50995"/>
    </source>
</evidence>
<dbReference type="GO" id="GO:0006950">
    <property type="term" value="P:response to stress"/>
    <property type="evidence" value="ECO:0007669"/>
    <property type="project" value="TreeGrafter"/>
</dbReference>
<dbReference type="EMBL" id="NHRT01000001">
    <property type="protein sequence ID" value="OWP25434.1"/>
    <property type="molecule type" value="Genomic_DNA"/>
</dbReference>
<accession>A0A246EFL3</accession>
<sequence length="126" mass="14463">MEKINNITKWFQFSNKIQKIEEKLEDAIKNTGHTMSLKEFSLLYYLSISEHKSMRLQSLPELIGLSQSALSRLVARMEESSCGVIKKISCEEDKRGVYISLTEKGEEIVKIILKSLQKVLDNVNLN</sequence>
<dbReference type="InterPro" id="IPR036390">
    <property type="entry name" value="WH_DNA-bd_sf"/>
</dbReference>
<evidence type="ECO:0000313" key="5">
    <source>
        <dbReference type="EMBL" id="OWP25434.1"/>
    </source>
</evidence>
<dbReference type="InterPro" id="IPR055166">
    <property type="entry name" value="Transc_reg_Sar_Rot_HTH"/>
</dbReference>
<evidence type="ECO:0000256" key="1">
    <source>
        <dbReference type="ARBA" id="ARBA00023015"/>
    </source>
</evidence>
<keyword evidence="2" id="KW-0238">DNA-binding</keyword>
<dbReference type="PROSITE" id="PS50995">
    <property type="entry name" value="HTH_MARR_2"/>
    <property type="match status" value="1"/>
</dbReference>
<dbReference type="Pfam" id="PF22381">
    <property type="entry name" value="Staph_reg_Sar_Rot"/>
    <property type="match status" value="1"/>
</dbReference>
<dbReference type="PANTHER" id="PTHR33164">
    <property type="entry name" value="TRANSCRIPTIONAL REGULATOR, MARR FAMILY"/>
    <property type="match status" value="1"/>
</dbReference>
<dbReference type="AlphaFoldDB" id="A0A246EFL3"/>
<keyword evidence="1" id="KW-0805">Transcription regulation</keyword>
<evidence type="ECO:0000313" key="6">
    <source>
        <dbReference type="Proteomes" id="UP000197470"/>
    </source>
</evidence>
<evidence type="ECO:0000256" key="3">
    <source>
        <dbReference type="ARBA" id="ARBA00023163"/>
    </source>
</evidence>
<protein>
    <submittedName>
        <fullName evidence="5">Transcriptional regulator</fullName>
    </submittedName>
</protein>